<reference evidence="2" key="1">
    <citation type="submission" date="2020-11" db="EMBL/GenBank/DDBJ databases">
        <authorList>
            <consortium name="DOE Joint Genome Institute"/>
            <person name="Ahrendt S."/>
            <person name="Riley R."/>
            <person name="Andreopoulos W."/>
            <person name="Labutti K."/>
            <person name="Pangilinan J."/>
            <person name="Ruiz-Duenas F.J."/>
            <person name="Barrasa J.M."/>
            <person name="Sanchez-Garcia M."/>
            <person name="Camarero S."/>
            <person name="Miyauchi S."/>
            <person name="Serrano A."/>
            <person name="Linde D."/>
            <person name="Babiker R."/>
            <person name="Drula E."/>
            <person name="Ayuso-Fernandez I."/>
            <person name="Pacheco R."/>
            <person name="Padilla G."/>
            <person name="Ferreira P."/>
            <person name="Barriuso J."/>
            <person name="Kellner H."/>
            <person name="Castanera R."/>
            <person name="Alfaro M."/>
            <person name="Ramirez L."/>
            <person name="Pisabarro A.G."/>
            <person name="Kuo A."/>
            <person name="Tritt A."/>
            <person name="Lipzen A."/>
            <person name="He G."/>
            <person name="Yan M."/>
            <person name="Ng V."/>
            <person name="Cullen D."/>
            <person name="Martin F."/>
            <person name="Rosso M.-N."/>
            <person name="Henrissat B."/>
            <person name="Hibbett D."/>
            <person name="Martinez A.T."/>
            <person name="Grigoriev I.V."/>
        </authorList>
    </citation>
    <scope>NUCLEOTIDE SEQUENCE</scope>
    <source>
        <strain evidence="2">CBS 247.69</strain>
    </source>
</reference>
<name>A0A9P5XVJ6_9AGAR</name>
<comment type="caution">
    <text evidence="2">The sequence shown here is derived from an EMBL/GenBank/DDBJ whole genome shotgun (WGS) entry which is preliminary data.</text>
</comment>
<organism evidence="2 3">
    <name type="scientific">Collybia nuda</name>
    <dbReference type="NCBI Taxonomy" id="64659"/>
    <lineage>
        <taxon>Eukaryota</taxon>
        <taxon>Fungi</taxon>
        <taxon>Dikarya</taxon>
        <taxon>Basidiomycota</taxon>
        <taxon>Agaricomycotina</taxon>
        <taxon>Agaricomycetes</taxon>
        <taxon>Agaricomycetidae</taxon>
        <taxon>Agaricales</taxon>
        <taxon>Tricholomatineae</taxon>
        <taxon>Clitocybaceae</taxon>
        <taxon>Collybia</taxon>
    </lineage>
</organism>
<evidence type="ECO:0000313" key="3">
    <source>
        <dbReference type="Proteomes" id="UP000807353"/>
    </source>
</evidence>
<proteinExistence type="predicted"/>
<accession>A0A9P5XVJ6</accession>
<dbReference type="Gene3D" id="3.20.20.80">
    <property type="entry name" value="Glycosidases"/>
    <property type="match status" value="1"/>
</dbReference>
<feature type="signal peptide" evidence="1">
    <location>
        <begin position="1"/>
        <end position="22"/>
    </location>
</feature>
<evidence type="ECO:0000313" key="2">
    <source>
        <dbReference type="EMBL" id="KAF9456286.1"/>
    </source>
</evidence>
<sequence length="488" mass="53173">MDHPKLIMYILSLLPLVAYVSATAIDHGITAAPMPTGAVVEKRQAASLTATVTLSSSIGTPSHLASGFIYGIPDTANQIPDSFYTQMGFNFARAGGAQVGAPGRGWIWGLTEYKNRFASALSNYRTARKYNAQFIFLIHDLWGADGTQNSSAIYPGDNNNWSSWDSYLTQVISDMNANGMTSGIAIDIWNEPDLSIFWARSQSQWLQMYGRTYSRFRSAFPSMPLYGPTLAGSPVSSNSWWTSYLSFIRSNNSIPNVYAWHLEGNSADVNDDLQTNMGNFNSMLSAAGLPTNPAINVNEYGNVNEQVPAGAAWWISRLERYNARGLRGNWLGGAALHDFMASLLGKPNAGTGSYNPTAGGYWPNGEYQVYKYYASSMTGRRVKTSGSTDRFLDVYATIGSDRLRVLCGVRLKTGTWQLTLQGLSSIGKATSGSVNIQTWGFPNTGGHFGRLDAPTDLGIVAHTYSGDSVTFPIFQTDTSTAYAFEIIL</sequence>
<evidence type="ECO:0000256" key="1">
    <source>
        <dbReference type="SAM" id="SignalP"/>
    </source>
</evidence>
<gene>
    <name evidence="2" type="ORF">BDZ94DRAFT_1276061</name>
</gene>
<dbReference type="GO" id="GO:0016787">
    <property type="term" value="F:hydrolase activity"/>
    <property type="evidence" value="ECO:0007669"/>
    <property type="project" value="UniProtKB-KW"/>
</dbReference>
<dbReference type="EMBL" id="MU150439">
    <property type="protein sequence ID" value="KAF9456286.1"/>
    <property type="molecule type" value="Genomic_DNA"/>
</dbReference>
<dbReference type="SUPFAM" id="SSF51445">
    <property type="entry name" value="(Trans)glycosidases"/>
    <property type="match status" value="1"/>
</dbReference>
<keyword evidence="2" id="KW-0378">Hydrolase</keyword>
<dbReference type="OrthoDB" id="3445803at2759"/>
<protein>
    <submittedName>
        <fullName evidence="2">Glycoside hydrolase family 39 protein</fullName>
    </submittedName>
</protein>
<keyword evidence="1" id="KW-0732">Signal</keyword>
<dbReference type="Proteomes" id="UP000807353">
    <property type="component" value="Unassembled WGS sequence"/>
</dbReference>
<feature type="chain" id="PRO_5040267087" evidence="1">
    <location>
        <begin position="23"/>
        <end position="488"/>
    </location>
</feature>
<dbReference type="AlphaFoldDB" id="A0A9P5XVJ6"/>
<keyword evidence="3" id="KW-1185">Reference proteome</keyword>
<dbReference type="InterPro" id="IPR017853">
    <property type="entry name" value="GH"/>
</dbReference>